<name>A0ABR8XPS6_9BACL</name>
<evidence type="ECO:0000313" key="1">
    <source>
        <dbReference type="EMBL" id="MBD8033940.1"/>
    </source>
</evidence>
<gene>
    <name evidence="1" type="ORF">H9632_12790</name>
</gene>
<proteinExistence type="predicted"/>
<dbReference type="RefSeq" id="WP_191704453.1">
    <property type="nucleotide sequence ID" value="NZ_JACSPW010000012.1"/>
</dbReference>
<dbReference type="Proteomes" id="UP000600565">
    <property type="component" value="Unassembled WGS sequence"/>
</dbReference>
<accession>A0ABR8XPS6</accession>
<dbReference type="EMBL" id="JACSPW010000012">
    <property type="protein sequence ID" value="MBD8033940.1"/>
    <property type="molecule type" value="Genomic_DNA"/>
</dbReference>
<organism evidence="1 2">
    <name type="scientific">Solibacillus merdavium</name>
    <dbReference type="NCBI Taxonomy" id="2762218"/>
    <lineage>
        <taxon>Bacteria</taxon>
        <taxon>Bacillati</taxon>
        <taxon>Bacillota</taxon>
        <taxon>Bacilli</taxon>
        <taxon>Bacillales</taxon>
        <taxon>Caryophanaceae</taxon>
        <taxon>Solibacillus</taxon>
    </lineage>
</organism>
<keyword evidence="2" id="KW-1185">Reference proteome</keyword>
<comment type="caution">
    <text evidence="1">The sequence shown here is derived from an EMBL/GenBank/DDBJ whole genome shotgun (WGS) entry which is preliminary data.</text>
</comment>
<reference evidence="1 2" key="1">
    <citation type="submission" date="2020-08" db="EMBL/GenBank/DDBJ databases">
        <title>A Genomic Blueprint of the Chicken Gut Microbiome.</title>
        <authorList>
            <person name="Gilroy R."/>
            <person name="Ravi A."/>
            <person name="Getino M."/>
            <person name="Pursley I."/>
            <person name="Horton D.L."/>
            <person name="Alikhan N.-F."/>
            <person name="Baker D."/>
            <person name="Gharbi K."/>
            <person name="Hall N."/>
            <person name="Watson M."/>
            <person name="Adriaenssens E.M."/>
            <person name="Foster-Nyarko E."/>
            <person name="Jarju S."/>
            <person name="Secka A."/>
            <person name="Antonio M."/>
            <person name="Oren A."/>
            <person name="Chaudhuri R."/>
            <person name="La Ragione R.M."/>
            <person name="Hildebrand F."/>
            <person name="Pallen M.J."/>
        </authorList>
    </citation>
    <scope>NUCLEOTIDE SEQUENCE [LARGE SCALE GENOMIC DNA]</scope>
    <source>
        <strain evidence="1 2">Sa1YVA6</strain>
    </source>
</reference>
<sequence length="48" mass="6018">MNHIAIHTHKEAARFMCHLLEQEKEWIFSKLEEPKRILRFWERVIQIM</sequence>
<protein>
    <submittedName>
        <fullName evidence="1">Uncharacterized protein</fullName>
    </submittedName>
</protein>
<evidence type="ECO:0000313" key="2">
    <source>
        <dbReference type="Proteomes" id="UP000600565"/>
    </source>
</evidence>